<proteinExistence type="predicted"/>
<evidence type="ECO:0000313" key="2">
    <source>
        <dbReference type="Proteomes" id="UP000610594"/>
    </source>
</evidence>
<keyword evidence="2" id="KW-1185">Reference proteome</keyword>
<dbReference type="RefSeq" id="WP_167236781.1">
    <property type="nucleotide sequence ID" value="NZ_WHJF01000020.1"/>
</dbReference>
<dbReference type="Proteomes" id="UP000610594">
    <property type="component" value="Unassembled WGS sequence"/>
</dbReference>
<dbReference type="EMBL" id="WHJF01000020">
    <property type="protein sequence ID" value="NHZ62612.1"/>
    <property type="molecule type" value="Genomic_DNA"/>
</dbReference>
<comment type="caution">
    <text evidence="1">The sequence shown here is derived from an EMBL/GenBank/DDBJ whole genome shotgun (WGS) entry which is preliminary data.</text>
</comment>
<name>A0ABX0MIK4_9BURK</name>
<reference evidence="1 2" key="1">
    <citation type="submission" date="2019-10" db="EMBL/GenBank/DDBJ databases">
        <title>Taxonomy of Antarctic Massilia spp.: description of Massilia rubra sp. nov., Massilia aquatica sp. nov., Massilia mucilaginosa sp. nov., Massilia frigida sp. nov. isolated from streams, lakes and regoliths.</title>
        <authorList>
            <person name="Holochova P."/>
            <person name="Sedlacek I."/>
            <person name="Kralova S."/>
            <person name="Maslanova I."/>
            <person name="Busse H.-J."/>
            <person name="Stankova E."/>
            <person name="Vrbovska V."/>
            <person name="Kovarovic V."/>
            <person name="Bartak M."/>
            <person name="Svec P."/>
            <person name="Pantucek R."/>
        </authorList>
    </citation>
    <scope>NUCLEOTIDE SEQUENCE [LARGE SCALE GENOMIC DNA]</scope>
    <source>
        <strain evidence="1 2">CCM 8694</strain>
    </source>
</reference>
<sequence>MAGIDFDTVAGSKLYVSTAAPATHTAAGFGALVWVEVGSITSVGGVKGREYQTSTLATVGDAQDREKKGSFKLPNAEFECAWIENDAGQIIIEAAANNYSVPSFKLTKQDATKIRYWTAQVMKFVENQGTSNNTVLGAFTLLRQTDTITV</sequence>
<evidence type="ECO:0000313" key="1">
    <source>
        <dbReference type="EMBL" id="NHZ62612.1"/>
    </source>
</evidence>
<gene>
    <name evidence="1" type="ORF">F1735_09870</name>
</gene>
<evidence type="ECO:0008006" key="3">
    <source>
        <dbReference type="Google" id="ProtNLM"/>
    </source>
</evidence>
<protein>
    <recommendedName>
        <fullName evidence="3">DUF3277 family protein</fullName>
    </recommendedName>
</protein>
<organism evidence="1 2">
    <name type="scientific">Massilia genomosp. 1</name>
    <dbReference type="NCBI Taxonomy" id="2609280"/>
    <lineage>
        <taxon>Bacteria</taxon>
        <taxon>Pseudomonadati</taxon>
        <taxon>Pseudomonadota</taxon>
        <taxon>Betaproteobacteria</taxon>
        <taxon>Burkholderiales</taxon>
        <taxon>Oxalobacteraceae</taxon>
        <taxon>Telluria group</taxon>
        <taxon>Massilia</taxon>
    </lineage>
</organism>
<dbReference type="Gene3D" id="4.10.410.40">
    <property type="match status" value="1"/>
</dbReference>
<accession>A0ABX0MIK4</accession>